<sequence length="361" mass="42248">MKRYLVSLIILLFVSFGSVTRAQDFLRIVRPFVPPNSSNQSSTLLFQSDSLLNLIIITDLRGLFRERREKPQYFGGRIFYFNKDSIPLFFEMKLRQRGNFRRQKENCSTPPLFINFKKNSVAGSLFAGQDKVKLVTHCRERKRYEQDVLNEYLAYRIYNLVTEFSYKVRLAKITYIDSSGRLKPISRFGFFIESRDEFEKRTGVSYVETKNLHQEVVDRYQMTLVTIFQYLIGNTDWSVPNRHNIDLYLGNSQNPLIPVTFDFDFSGLVNAPYAQPQPMLGIKKVTDRLYRGFPRTIEEVDSVLGLFKAKEQAISKELRSLPSMDKGQQIEAYRFLHSFFEETNSNNKAIRIFIDGSRNLE</sequence>
<dbReference type="OrthoDB" id="662693at2"/>
<evidence type="ECO:0008006" key="3">
    <source>
        <dbReference type="Google" id="ProtNLM"/>
    </source>
</evidence>
<reference evidence="1 2" key="1">
    <citation type="submission" date="2016-09" db="EMBL/GenBank/DDBJ databases">
        <authorList>
            <person name="Capua I."/>
            <person name="De Benedictis P."/>
            <person name="Joannis T."/>
            <person name="Lombin L.H."/>
            <person name="Cattoli G."/>
        </authorList>
    </citation>
    <scope>NUCLEOTIDE SEQUENCE [LARGE SCALE GENOMIC DNA]</scope>
    <source>
        <strain evidence="1 2">A7P-90m</strain>
    </source>
</reference>
<gene>
    <name evidence="1" type="ORF">SAMN05216323_100535</name>
</gene>
<keyword evidence="2" id="KW-1185">Reference proteome</keyword>
<dbReference type="AlphaFoldDB" id="A0A1G6GY42"/>
<organism evidence="1 2">
    <name type="scientific">Williamwhitmania taraxaci</name>
    <dbReference type="NCBI Taxonomy" id="1640674"/>
    <lineage>
        <taxon>Bacteria</taxon>
        <taxon>Pseudomonadati</taxon>
        <taxon>Bacteroidota</taxon>
        <taxon>Bacteroidia</taxon>
        <taxon>Bacteroidales</taxon>
        <taxon>Williamwhitmaniaceae</taxon>
        <taxon>Williamwhitmania</taxon>
    </lineage>
</organism>
<name>A0A1G6GY42_9BACT</name>
<evidence type="ECO:0000313" key="1">
    <source>
        <dbReference type="EMBL" id="SDB86980.1"/>
    </source>
</evidence>
<dbReference type="STRING" id="1640674.SAMN05216323_100535"/>
<evidence type="ECO:0000313" key="2">
    <source>
        <dbReference type="Proteomes" id="UP000199452"/>
    </source>
</evidence>
<accession>A0A1G6GY42</accession>
<dbReference type="Proteomes" id="UP000199452">
    <property type="component" value="Unassembled WGS sequence"/>
</dbReference>
<dbReference type="RefSeq" id="WP_092435219.1">
    <property type="nucleotide sequence ID" value="NZ_FMYP01000005.1"/>
</dbReference>
<dbReference type="EMBL" id="FMYP01000005">
    <property type="protein sequence ID" value="SDB86980.1"/>
    <property type="molecule type" value="Genomic_DNA"/>
</dbReference>
<protein>
    <recommendedName>
        <fullName evidence="3">CotH protein</fullName>
    </recommendedName>
</protein>
<proteinExistence type="predicted"/>